<dbReference type="EMBL" id="CAJVPZ010065359">
    <property type="protein sequence ID" value="CAG8795187.1"/>
    <property type="molecule type" value="Genomic_DNA"/>
</dbReference>
<sequence length="41" mass="4792">RKLDRIAEKIDEKINEDLETMANDIIGLVDEFLGYIIEKVK</sequence>
<proteinExistence type="predicted"/>
<dbReference type="Proteomes" id="UP000789396">
    <property type="component" value="Unassembled WGS sequence"/>
</dbReference>
<evidence type="ECO:0000313" key="2">
    <source>
        <dbReference type="Proteomes" id="UP000789396"/>
    </source>
</evidence>
<evidence type="ECO:0000313" key="1">
    <source>
        <dbReference type="EMBL" id="CAG8795187.1"/>
    </source>
</evidence>
<reference evidence="1" key="1">
    <citation type="submission" date="2021-06" db="EMBL/GenBank/DDBJ databases">
        <authorList>
            <person name="Kallberg Y."/>
            <person name="Tangrot J."/>
            <person name="Rosling A."/>
        </authorList>
    </citation>
    <scope>NUCLEOTIDE SEQUENCE</scope>
    <source>
        <strain evidence="1">IN212</strain>
    </source>
</reference>
<protein>
    <submittedName>
        <fullName evidence="1">18041_t:CDS:1</fullName>
    </submittedName>
</protein>
<gene>
    <name evidence="1" type="ORF">RFULGI_LOCUS17152</name>
</gene>
<name>A0A9N9P6S1_9GLOM</name>
<feature type="non-terminal residue" evidence="1">
    <location>
        <position position="1"/>
    </location>
</feature>
<accession>A0A9N9P6S1</accession>
<feature type="non-terminal residue" evidence="1">
    <location>
        <position position="41"/>
    </location>
</feature>
<dbReference type="AlphaFoldDB" id="A0A9N9P6S1"/>
<comment type="caution">
    <text evidence="1">The sequence shown here is derived from an EMBL/GenBank/DDBJ whole genome shotgun (WGS) entry which is preliminary data.</text>
</comment>
<organism evidence="1 2">
    <name type="scientific">Racocetra fulgida</name>
    <dbReference type="NCBI Taxonomy" id="60492"/>
    <lineage>
        <taxon>Eukaryota</taxon>
        <taxon>Fungi</taxon>
        <taxon>Fungi incertae sedis</taxon>
        <taxon>Mucoromycota</taxon>
        <taxon>Glomeromycotina</taxon>
        <taxon>Glomeromycetes</taxon>
        <taxon>Diversisporales</taxon>
        <taxon>Gigasporaceae</taxon>
        <taxon>Racocetra</taxon>
    </lineage>
</organism>
<keyword evidence="2" id="KW-1185">Reference proteome</keyword>